<evidence type="ECO:0000256" key="3">
    <source>
        <dbReference type="ARBA" id="ARBA00011881"/>
    </source>
</evidence>
<evidence type="ECO:0000256" key="2">
    <source>
        <dbReference type="ARBA" id="ARBA00008072"/>
    </source>
</evidence>
<dbReference type="PANTHER" id="PTHR43161">
    <property type="entry name" value="SORBITOL DEHYDROGENASE"/>
    <property type="match status" value="1"/>
</dbReference>
<protein>
    <recommendedName>
        <fullName evidence="9">L-arabinitol 4-dehydrogenase</fullName>
        <ecNumber evidence="8">1.1.1.12</ecNumber>
    </recommendedName>
</protein>
<keyword evidence="7" id="KW-0520">NAD</keyword>
<dbReference type="EC" id="1.1.1.12" evidence="8"/>
<keyword evidence="6" id="KW-0560">Oxidoreductase</keyword>
<dbReference type="Pfam" id="PF08240">
    <property type="entry name" value="ADH_N"/>
    <property type="match status" value="1"/>
</dbReference>
<evidence type="ECO:0000256" key="1">
    <source>
        <dbReference type="ARBA" id="ARBA00001947"/>
    </source>
</evidence>
<keyword evidence="14" id="KW-1185">Reference proteome</keyword>
<dbReference type="InterPro" id="IPR036291">
    <property type="entry name" value="NAD(P)-bd_dom_sf"/>
</dbReference>
<dbReference type="InterPro" id="IPR045306">
    <property type="entry name" value="SDH-like"/>
</dbReference>
<dbReference type="EMBL" id="MVBO01000231">
    <property type="protein sequence ID" value="OZJ01827.1"/>
    <property type="molecule type" value="Genomic_DNA"/>
</dbReference>
<dbReference type="InterPro" id="IPR002328">
    <property type="entry name" value="ADH_Zn_CS"/>
</dbReference>
<name>A0A261XTX5_9FUNG</name>
<evidence type="ECO:0000256" key="8">
    <source>
        <dbReference type="ARBA" id="ARBA00038954"/>
    </source>
</evidence>
<dbReference type="AlphaFoldDB" id="A0A261XTX5"/>
<comment type="cofactor">
    <cofactor evidence="1 11">
        <name>Zn(2+)</name>
        <dbReference type="ChEBI" id="CHEBI:29105"/>
    </cofactor>
</comment>
<keyword evidence="5 11" id="KW-0862">Zinc</keyword>
<feature type="domain" description="Enoyl reductase (ER)" evidence="12">
    <location>
        <begin position="20"/>
        <end position="356"/>
    </location>
</feature>
<organism evidence="13 14">
    <name type="scientific">Bifiguratus adelaidae</name>
    <dbReference type="NCBI Taxonomy" id="1938954"/>
    <lineage>
        <taxon>Eukaryota</taxon>
        <taxon>Fungi</taxon>
        <taxon>Fungi incertae sedis</taxon>
        <taxon>Mucoromycota</taxon>
        <taxon>Mucoromycotina</taxon>
        <taxon>Endogonomycetes</taxon>
        <taxon>Endogonales</taxon>
        <taxon>Endogonales incertae sedis</taxon>
        <taxon>Bifiguratus</taxon>
    </lineage>
</organism>
<comment type="catalytic activity">
    <reaction evidence="10">
        <text>L-arabinitol + NAD(+) = L-xylulose + NADH + H(+)</text>
        <dbReference type="Rhea" id="RHEA:16381"/>
        <dbReference type="ChEBI" id="CHEBI:15378"/>
        <dbReference type="ChEBI" id="CHEBI:17399"/>
        <dbReference type="ChEBI" id="CHEBI:18403"/>
        <dbReference type="ChEBI" id="CHEBI:57540"/>
        <dbReference type="ChEBI" id="CHEBI:57945"/>
        <dbReference type="EC" id="1.1.1.12"/>
    </reaction>
</comment>
<evidence type="ECO:0000256" key="10">
    <source>
        <dbReference type="ARBA" id="ARBA00049317"/>
    </source>
</evidence>
<evidence type="ECO:0000313" key="14">
    <source>
        <dbReference type="Proteomes" id="UP000242875"/>
    </source>
</evidence>
<dbReference type="PANTHER" id="PTHR43161:SF12">
    <property type="entry name" value="L-ARABINITOL 4-DEHYDROGENASE"/>
    <property type="match status" value="1"/>
</dbReference>
<evidence type="ECO:0000256" key="6">
    <source>
        <dbReference type="ARBA" id="ARBA00023002"/>
    </source>
</evidence>
<evidence type="ECO:0000256" key="9">
    <source>
        <dbReference type="ARBA" id="ARBA00039783"/>
    </source>
</evidence>
<evidence type="ECO:0000313" key="13">
    <source>
        <dbReference type="EMBL" id="OZJ01827.1"/>
    </source>
</evidence>
<comment type="similarity">
    <text evidence="2 11">Belongs to the zinc-containing alcohol dehydrogenase family.</text>
</comment>
<dbReference type="InterPro" id="IPR020843">
    <property type="entry name" value="ER"/>
</dbReference>
<proteinExistence type="inferred from homology"/>
<keyword evidence="4 11" id="KW-0479">Metal-binding</keyword>
<accession>A0A261XTX5</accession>
<dbReference type="InterPro" id="IPR013149">
    <property type="entry name" value="ADH-like_C"/>
</dbReference>
<comment type="caution">
    <text evidence="13">The sequence shown here is derived from an EMBL/GenBank/DDBJ whole genome shotgun (WGS) entry which is preliminary data.</text>
</comment>
<dbReference type="Pfam" id="PF00107">
    <property type="entry name" value="ADH_zinc_N"/>
    <property type="match status" value="1"/>
</dbReference>
<evidence type="ECO:0000259" key="12">
    <source>
        <dbReference type="SMART" id="SM00829"/>
    </source>
</evidence>
<evidence type="ECO:0000256" key="5">
    <source>
        <dbReference type="ARBA" id="ARBA00022833"/>
    </source>
</evidence>
<dbReference type="Gene3D" id="3.90.180.10">
    <property type="entry name" value="Medium-chain alcohol dehydrogenases, catalytic domain"/>
    <property type="match status" value="1"/>
</dbReference>
<evidence type="ECO:0000256" key="11">
    <source>
        <dbReference type="RuleBase" id="RU361277"/>
    </source>
</evidence>
<comment type="subunit">
    <text evidence="3">Homotetramer.</text>
</comment>
<dbReference type="InterPro" id="IPR013154">
    <property type="entry name" value="ADH-like_N"/>
</dbReference>
<dbReference type="OrthoDB" id="2148442at2759"/>
<dbReference type="FunFam" id="3.40.50.720:FF:000068">
    <property type="entry name" value="Sorbitol dehydrogenase"/>
    <property type="match status" value="1"/>
</dbReference>
<dbReference type="PROSITE" id="PS00059">
    <property type="entry name" value="ADH_ZINC"/>
    <property type="match status" value="1"/>
</dbReference>
<dbReference type="GO" id="GO:0008270">
    <property type="term" value="F:zinc ion binding"/>
    <property type="evidence" value="ECO:0007669"/>
    <property type="project" value="InterPro"/>
</dbReference>
<dbReference type="GO" id="GO:0050019">
    <property type="term" value="F:L-arabinitol 4-dehydrogenase activity"/>
    <property type="evidence" value="ECO:0007669"/>
    <property type="project" value="UniProtKB-EC"/>
</dbReference>
<evidence type="ECO:0000256" key="7">
    <source>
        <dbReference type="ARBA" id="ARBA00023027"/>
    </source>
</evidence>
<gene>
    <name evidence="13" type="ORF">BZG36_04794</name>
</gene>
<reference evidence="13 14" key="1">
    <citation type="journal article" date="2017" name="Mycologia">
        <title>Bifiguratus adelaidae, gen. et sp. nov., a new member of Mucoromycotina in endophytic and soil-dwelling habitats.</title>
        <authorList>
            <person name="Torres-Cruz T.J."/>
            <person name="Billingsley Tobias T.L."/>
            <person name="Almatruk M."/>
            <person name="Hesse C."/>
            <person name="Kuske C.R."/>
            <person name="Desiro A."/>
            <person name="Benucci G.M."/>
            <person name="Bonito G."/>
            <person name="Stajich J.E."/>
            <person name="Dunlap C."/>
            <person name="Arnold A.E."/>
            <person name="Porras-Alfaro A."/>
        </authorList>
    </citation>
    <scope>NUCLEOTIDE SEQUENCE [LARGE SCALE GENOMIC DNA]</scope>
    <source>
        <strain evidence="13 14">AZ0501</strain>
    </source>
</reference>
<dbReference type="GO" id="GO:0006062">
    <property type="term" value="P:sorbitol catabolic process"/>
    <property type="evidence" value="ECO:0007669"/>
    <property type="project" value="TreeGrafter"/>
</dbReference>
<sequence>MAGSYQIPSETTKNLAVQMKRANELGIVEYPLERPGKGECQVQVKCTGICGSDVHLWKDGRIGIFDAKKPIVLGHESMGVVTALGEGVTEFKVGDRVAIEPGIPCSECEQCMGGHYNLCPDVLFKSTPPYDGLLANYITHPARWLYKLPDSISDEEGALLEPLSVAIAALERVNARFGSSLLICGCGPIGLIVLAVAKAIGMGPIIITDVQESRLKWAKEMGATHAHLIEKGLTDVQVAEDIRRILGEAPEYSLECTGVDTSFRVAIMATRNGGTCCMVGVGKNDQLLPVNNFAMREVDIKGLFRYHHTWPKAIRLLDSGALNIKQLVTHKFEFKDALKAFEVASDYSQGSIKVQITN</sequence>
<dbReference type="SMART" id="SM00829">
    <property type="entry name" value="PKS_ER"/>
    <property type="match status" value="1"/>
</dbReference>
<dbReference type="Proteomes" id="UP000242875">
    <property type="component" value="Unassembled WGS sequence"/>
</dbReference>
<dbReference type="SUPFAM" id="SSF50129">
    <property type="entry name" value="GroES-like"/>
    <property type="match status" value="1"/>
</dbReference>
<dbReference type="CDD" id="cd05285">
    <property type="entry name" value="sorbitol_DH"/>
    <property type="match status" value="1"/>
</dbReference>
<dbReference type="Gene3D" id="3.40.50.720">
    <property type="entry name" value="NAD(P)-binding Rossmann-like Domain"/>
    <property type="match status" value="1"/>
</dbReference>
<dbReference type="GO" id="GO:0003939">
    <property type="term" value="F:L-iditol 2-dehydrogenase (NAD+) activity"/>
    <property type="evidence" value="ECO:0007669"/>
    <property type="project" value="TreeGrafter"/>
</dbReference>
<dbReference type="InterPro" id="IPR011032">
    <property type="entry name" value="GroES-like_sf"/>
</dbReference>
<dbReference type="SUPFAM" id="SSF51735">
    <property type="entry name" value="NAD(P)-binding Rossmann-fold domains"/>
    <property type="match status" value="1"/>
</dbReference>
<evidence type="ECO:0000256" key="4">
    <source>
        <dbReference type="ARBA" id="ARBA00022723"/>
    </source>
</evidence>